<accession>A0ABP6R8S3</accession>
<organism evidence="1 2">
    <name type="scientific">Nesterenkonia halobia</name>
    <dbReference type="NCBI Taxonomy" id="37922"/>
    <lineage>
        <taxon>Bacteria</taxon>
        <taxon>Bacillati</taxon>
        <taxon>Actinomycetota</taxon>
        <taxon>Actinomycetes</taxon>
        <taxon>Micrococcales</taxon>
        <taxon>Micrococcaceae</taxon>
        <taxon>Nesterenkonia</taxon>
    </lineage>
</organism>
<protein>
    <submittedName>
        <fullName evidence="1">Uncharacterized protein</fullName>
    </submittedName>
</protein>
<reference evidence="2" key="1">
    <citation type="journal article" date="2019" name="Int. J. Syst. Evol. Microbiol.">
        <title>The Global Catalogue of Microorganisms (GCM) 10K type strain sequencing project: providing services to taxonomists for standard genome sequencing and annotation.</title>
        <authorList>
            <consortium name="The Broad Institute Genomics Platform"/>
            <consortium name="The Broad Institute Genome Sequencing Center for Infectious Disease"/>
            <person name="Wu L."/>
            <person name="Ma J."/>
        </authorList>
    </citation>
    <scope>NUCLEOTIDE SEQUENCE [LARGE SCALE GENOMIC DNA]</scope>
    <source>
        <strain evidence="2">JCM 11483</strain>
    </source>
</reference>
<sequence>MTEVTDRLPCGSRGARAVRTGSVATLHDFVNPLVAADEAGYANDSWAGEAIGWYGGEP</sequence>
<proteinExistence type="predicted"/>
<gene>
    <name evidence="1" type="ORF">GCM10020260_02450</name>
</gene>
<dbReference type="Proteomes" id="UP001501736">
    <property type="component" value="Unassembled WGS sequence"/>
</dbReference>
<dbReference type="EMBL" id="BAAAYG010000002">
    <property type="protein sequence ID" value="GAA3279365.1"/>
    <property type="molecule type" value="Genomic_DNA"/>
</dbReference>
<keyword evidence="2" id="KW-1185">Reference proteome</keyword>
<evidence type="ECO:0000313" key="2">
    <source>
        <dbReference type="Proteomes" id="UP001501736"/>
    </source>
</evidence>
<comment type="caution">
    <text evidence="1">The sequence shown here is derived from an EMBL/GenBank/DDBJ whole genome shotgun (WGS) entry which is preliminary data.</text>
</comment>
<evidence type="ECO:0000313" key="1">
    <source>
        <dbReference type="EMBL" id="GAA3279365.1"/>
    </source>
</evidence>
<name>A0ABP6R8S3_9MICC</name>